<evidence type="ECO:0000256" key="1">
    <source>
        <dbReference type="ARBA" id="ARBA00023016"/>
    </source>
</evidence>
<keyword evidence="2" id="KW-0456">Lyase</keyword>
<sequence>MEGLMAPRAPGCGRGLAEFTHSYTYFTSHGCNVTVASPAGGAGAPDPQGFVFYANDPLTQALVAKRPDGSPYVPATEATVAVASVSDQDLEEYDIVFFVGGTGAMWDFINNTDIGRIVRRMWEGDKVVSAVCHGPMALVQATLSDGSRFLDGKVLTGFSNAEEEVLGPVNVCVFCFPGNEAAGCPVGFSPANCTGPHMPTEYYAQGSFLLEDGIKGAGAVYVSTEQNWKTFYYRPHVVRHGRLVTGQNPGAGWETAEAAFDAHRLLGRRGCPVSSQFADVFCSPIQQTATDPPVKCKTTGYIPSC</sequence>
<dbReference type="GO" id="GO:0019172">
    <property type="term" value="F:glyoxalase III activity"/>
    <property type="evidence" value="ECO:0007669"/>
    <property type="project" value="TreeGrafter"/>
</dbReference>
<dbReference type="Proteomes" id="UP000612055">
    <property type="component" value="Unassembled WGS sequence"/>
</dbReference>
<dbReference type="SUPFAM" id="SSF52317">
    <property type="entry name" value="Class I glutamine amidotransferase-like"/>
    <property type="match status" value="1"/>
</dbReference>
<comment type="similarity">
    <text evidence="3">Belongs to the peptidase C56 family. HSP31-like subfamily.</text>
</comment>
<proteinExistence type="inferred from homology"/>
<protein>
    <recommendedName>
        <fullName evidence="4">DJ-1/PfpI domain-containing protein</fullName>
    </recommendedName>
</protein>
<dbReference type="PANTHER" id="PTHR48094">
    <property type="entry name" value="PROTEIN/NUCLEIC ACID DEGLYCASE DJ-1-RELATED"/>
    <property type="match status" value="1"/>
</dbReference>
<dbReference type="GO" id="GO:0005737">
    <property type="term" value="C:cytoplasm"/>
    <property type="evidence" value="ECO:0007669"/>
    <property type="project" value="TreeGrafter"/>
</dbReference>
<evidence type="ECO:0000256" key="3">
    <source>
        <dbReference type="ARBA" id="ARBA00038493"/>
    </source>
</evidence>
<dbReference type="AlphaFoldDB" id="A0A835XZX1"/>
<evidence type="ECO:0000313" key="6">
    <source>
        <dbReference type="Proteomes" id="UP000612055"/>
    </source>
</evidence>
<keyword evidence="6" id="KW-1185">Reference proteome</keyword>
<dbReference type="CDD" id="cd03141">
    <property type="entry name" value="GATase1_Hsp31_like"/>
    <property type="match status" value="1"/>
</dbReference>
<accession>A0A835XZX1</accession>
<dbReference type="PANTHER" id="PTHR48094:SF11">
    <property type="entry name" value="GLUTATHIONE-INDEPENDENT GLYOXALASE HSP31-RELATED"/>
    <property type="match status" value="1"/>
</dbReference>
<keyword evidence="1" id="KW-0346">Stress response</keyword>
<reference evidence="5" key="1">
    <citation type="journal article" date="2020" name="bioRxiv">
        <title>Comparative genomics of Chlamydomonas.</title>
        <authorList>
            <person name="Craig R.J."/>
            <person name="Hasan A.R."/>
            <person name="Ness R.W."/>
            <person name="Keightley P.D."/>
        </authorList>
    </citation>
    <scope>NUCLEOTIDE SEQUENCE</scope>
    <source>
        <strain evidence="5">CCAP 11/70</strain>
    </source>
</reference>
<evidence type="ECO:0000259" key="4">
    <source>
        <dbReference type="Pfam" id="PF01965"/>
    </source>
</evidence>
<dbReference type="InterPro" id="IPR002818">
    <property type="entry name" value="DJ-1/PfpI"/>
</dbReference>
<dbReference type="GO" id="GO:0019243">
    <property type="term" value="P:methylglyoxal catabolic process to D-lactate via S-lactoyl-glutathione"/>
    <property type="evidence" value="ECO:0007669"/>
    <property type="project" value="TreeGrafter"/>
</dbReference>
<dbReference type="Gene3D" id="3.40.50.880">
    <property type="match status" value="1"/>
</dbReference>
<dbReference type="Pfam" id="PF01965">
    <property type="entry name" value="DJ-1_PfpI"/>
    <property type="match status" value="1"/>
</dbReference>
<dbReference type="InterPro" id="IPR050325">
    <property type="entry name" value="Prot/Nucl_acid_deglycase"/>
</dbReference>
<evidence type="ECO:0000313" key="5">
    <source>
        <dbReference type="EMBL" id="KAG2493353.1"/>
    </source>
</evidence>
<gene>
    <name evidence="5" type="ORF">HYH03_008486</name>
</gene>
<organism evidence="5 6">
    <name type="scientific">Edaphochlamys debaryana</name>
    <dbReference type="NCBI Taxonomy" id="47281"/>
    <lineage>
        <taxon>Eukaryota</taxon>
        <taxon>Viridiplantae</taxon>
        <taxon>Chlorophyta</taxon>
        <taxon>core chlorophytes</taxon>
        <taxon>Chlorophyceae</taxon>
        <taxon>CS clade</taxon>
        <taxon>Chlamydomonadales</taxon>
        <taxon>Chlamydomonadales incertae sedis</taxon>
        <taxon>Edaphochlamys</taxon>
    </lineage>
</organism>
<comment type="caution">
    <text evidence="5">The sequence shown here is derived from an EMBL/GenBank/DDBJ whole genome shotgun (WGS) entry which is preliminary data.</text>
</comment>
<feature type="domain" description="DJ-1/PfpI" evidence="4">
    <location>
        <begin position="18"/>
        <end position="148"/>
    </location>
</feature>
<evidence type="ECO:0000256" key="2">
    <source>
        <dbReference type="ARBA" id="ARBA00023239"/>
    </source>
</evidence>
<dbReference type="OrthoDB" id="543156at2759"/>
<dbReference type="InterPro" id="IPR029062">
    <property type="entry name" value="Class_I_gatase-like"/>
</dbReference>
<dbReference type="EMBL" id="JAEHOE010000038">
    <property type="protein sequence ID" value="KAG2493353.1"/>
    <property type="molecule type" value="Genomic_DNA"/>
</dbReference>
<name>A0A835XZX1_9CHLO</name>